<organism evidence="2 3">
    <name type="scientific">Apiospora rasikravindrae</name>
    <dbReference type="NCBI Taxonomy" id="990691"/>
    <lineage>
        <taxon>Eukaryota</taxon>
        <taxon>Fungi</taxon>
        <taxon>Dikarya</taxon>
        <taxon>Ascomycota</taxon>
        <taxon>Pezizomycotina</taxon>
        <taxon>Sordariomycetes</taxon>
        <taxon>Xylariomycetidae</taxon>
        <taxon>Amphisphaeriales</taxon>
        <taxon>Apiosporaceae</taxon>
        <taxon>Apiospora</taxon>
    </lineage>
</organism>
<gene>
    <name evidence="2" type="ORF">PG993_004369</name>
</gene>
<keyword evidence="3" id="KW-1185">Reference proteome</keyword>
<name>A0ABR1TEJ3_9PEZI</name>
<protein>
    <submittedName>
        <fullName evidence="2">Uncharacterized protein</fullName>
    </submittedName>
</protein>
<feature type="region of interest" description="Disordered" evidence="1">
    <location>
        <begin position="93"/>
        <end position="122"/>
    </location>
</feature>
<evidence type="ECO:0000313" key="2">
    <source>
        <dbReference type="EMBL" id="KAK8044345.1"/>
    </source>
</evidence>
<dbReference type="EMBL" id="JAQQWK010000003">
    <property type="protein sequence ID" value="KAK8044345.1"/>
    <property type="molecule type" value="Genomic_DNA"/>
</dbReference>
<dbReference type="Proteomes" id="UP001444661">
    <property type="component" value="Unassembled WGS sequence"/>
</dbReference>
<sequence>MDPSNAPPFPSSVALTTICSIGGNRVDVPGRDMGLLIGIANIIAVCGVGDSRVKVLNYFFQAVLCMSGDFVDVPACGRGCGAARLPLGGRIRDSSLPGRGNGTGDAAFDEPSQGDGEGEETGEGVVLHGSWSYMLFFASYLRRSEHNSIL</sequence>
<evidence type="ECO:0000313" key="3">
    <source>
        <dbReference type="Proteomes" id="UP001444661"/>
    </source>
</evidence>
<reference evidence="2 3" key="1">
    <citation type="submission" date="2023-01" db="EMBL/GenBank/DDBJ databases">
        <title>Analysis of 21 Apiospora genomes using comparative genomics revels a genus with tremendous synthesis potential of carbohydrate active enzymes and secondary metabolites.</title>
        <authorList>
            <person name="Sorensen T."/>
        </authorList>
    </citation>
    <scope>NUCLEOTIDE SEQUENCE [LARGE SCALE GENOMIC DNA]</scope>
    <source>
        <strain evidence="2 3">CBS 33761</strain>
    </source>
</reference>
<proteinExistence type="predicted"/>
<accession>A0ABR1TEJ3</accession>
<comment type="caution">
    <text evidence="2">The sequence shown here is derived from an EMBL/GenBank/DDBJ whole genome shotgun (WGS) entry which is preliminary data.</text>
</comment>
<evidence type="ECO:0000256" key="1">
    <source>
        <dbReference type="SAM" id="MobiDB-lite"/>
    </source>
</evidence>